<dbReference type="Gene3D" id="2.20.110.10">
    <property type="entry name" value="Histone H3 K4-specific methyltransferase SET7/9 N-terminal domain"/>
    <property type="match status" value="4"/>
</dbReference>
<keyword evidence="6" id="KW-0969">Cilium</keyword>
<dbReference type="PANTHER" id="PTHR46613">
    <property type="entry name" value="RADIAL SPOKE HEAD 10 HOMOLOG B-RELATED"/>
    <property type="match status" value="1"/>
</dbReference>
<keyword evidence="5" id="KW-0282">Flagellum</keyword>
<keyword evidence="7" id="KW-0206">Cytoskeleton</keyword>
<dbReference type="PANTHER" id="PTHR46613:SF1">
    <property type="entry name" value="RADIAL SPOKE HEAD 10 HOMOLOG B-RELATED"/>
    <property type="match status" value="1"/>
</dbReference>
<name>A0AAW1TN57_9CUCU</name>
<sequence>MVHSSFSQRSQSSLRSTRSFSQKKEIDREWKHVCPCDSSRPQELVSVSNQCLCEELSLKKEFTLYFFNTIMEKLFIKESNIFNDEYETTFQSSEEIKHIQKDIRKLSQDDMRKSLYGAGGNQLIMKKPKRLEIKDNKFARRMSKSRKSLQPITEDGSVELEKITAISDSDYNWIVKRDEDFARLTFKNGNVYEGDVVDKVPHGKGTFWWADGTVYEGQFEDGAPTGKGKMLLPDLTEYTGDFYKGYFHGNGVYNIRSTNMVYTGGWKYGKKHGSGWLLFEPGVWYEGEFIDDLRHGKGFFQYKDGGCYEGSYVQNKREGHGAMRWTNNDIYIGEWSDGMFHGCGEYAWKTVYNNAFAFPVQHYYKGSWVNGKRTGKGMMFFGSENGAKMAGIFQDNFKHGPAVVICGNGRSVEENPLFYNDKPIHKPPSADTEQNSSSETCNRIPSNANINIQSNNKAELTTNQDPTLDFPVYPVVEFLDLPNKRKEILCNPTEIQINSSPDDIELYFYIEKALELYINAFDTIQFDMESSGSSVSSFDSKFQLSKWNLMTLNSNIPPKANKSFLQDVMHGRSSVSQCTTNIKSHSRFQSTIKNEEKYLRNVIVRYLPKLTEVYYHYACITSPTKIYFRHFMIRMFLWQLYIDIGMTERGISLVEIDKLLSENPASYVESSHNPFEHIYFFQFIQSLLGTAFLMHQKIREMVEELRSSDGLTPYIFENFLLKYVFVHAGSHKGRCLFEFKDVLPMKNVYSLYLKLGEPLTARAFLNTLCTRKHEEPPCYKAWSGNSESLKHIKMGHNVNAVGHNFLFIPEEEEIGKVPEEPITDFAEEDPFFQDLSKFRVLGPKVVVECLCSVCPPIKHDGIICNINYPMTFLEFYEVLICCTLLTIARFKKKKELLKKFPVDNLKSDDDFDIESGSRKESIKLKKKKTLPV</sequence>
<keyword evidence="4" id="KW-0677">Repeat</keyword>
<dbReference type="GO" id="GO:0031514">
    <property type="term" value="C:motile cilium"/>
    <property type="evidence" value="ECO:0007669"/>
    <property type="project" value="UniProtKB-SubCell"/>
</dbReference>
<feature type="region of interest" description="Disordered" evidence="9">
    <location>
        <begin position="1"/>
        <end position="20"/>
    </location>
</feature>
<proteinExistence type="predicted"/>
<feature type="region of interest" description="Disordered" evidence="9">
    <location>
        <begin position="421"/>
        <end position="447"/>
    </location>
</feature>
<gene>
    <name evidence="10" type="ORF">WA026_003144</name>
</gene>
<dbReference type="SMART" id="SM00698">
    <property type="entry name" value="MORN"/>
    <property type="match status" value="8"/>
</dbReference>
<evidence type="ECO:0000256" key="8">
    <source>
        <dbReference type="ARBA" id="ARBA00023273"/>
    </source>
</evidence>
<dbReference type="EMBL" id="JARQZJ010000001">
    <property type="protein sequence ID" value="KAK9869387.1"/>
    <property type="molecule type" value="Genomic_DNA"/>
</dbReference>
<evidence type="ECO:0000256" key="1">
    <source>
        <dbReference type="ARBA" id="ARBA00004230"/>
    </source>
</evidence>
<feature type="compositionally biased region" description="Polar residues" evidence="9">
    <location>
        <begin position="431"/>
        <end position="447"/>
    </location>
</feature>
<dbReference type="Proteomes" id="UP001431783">
    <property type="component" value="Unassembled WGS sequence"/>
</dbReference>
<evidence type="ECO:0000256" key="9">
    <source>
        <dbReference type="SAM" id="MobiDB-lite"/>
    </source>
</evidence>
<keyword evidence="11" id="KW-1185">Reference proteome</keyword>
<dbReference type="GO" id="GO:0005930">
    <property type="term" value="C:axoneme"/>
    <property type="evidence" value="ECO:0007669"/>
    <property type="project" value="UniProtKB-SubCell"/>
</dbReference>
<evidence type="ECO:0000256" key="7">
    <source>
        <dbReference type="ARBA" id="ARBA00023212"/>
    </source>
</evidence>
<dbReference type="AlphaFoldDB" id="A0AAW1TN57"/>
<evidence type="ECO:0000256" key="4">
    <source>
        <dbReference type="ARBA" id="ARBA00022737"/>
    </source>
</evidence>
<comment type="caution">
    <text evidence="10">The sequence shown here is derived from an EMBL/GenBank/DDBJ whole genome shotgun (WGS) entry which is preliminary data.</text>
</comment>
<evidence type="ECO:0000256" key="5">
    <source>
        <dbReference type="ARBA" id="ARBA00022846"/>
    </source>
</evidence>
<evidence type="ECO:0000313" key="11">
    <source>
        <dbReference type="Proteomes" id="UP001431783"/>
    </source>
</evidence>
<dbReference type="InterPro" id="IPR003409">
    <property type="entry name" value="MORN"/>
</dbReference>
<evidence type="ECO:0000256" key="6">
    <source>
        <dbReference type="ARBA" id="ARBA00023069"/>
    </source>
</evidence>
<dbReference type="Pfam" id="PF02493">
    <property type="entry name" value="MORN"/>
    <property type="match status" value="8"/>
</dbReference>
<evidence type="ECO:0000313" key="10">
    <source>
        <dbReference type="EMBL" id="KAK9869387.1"/>
    </source>
</evidence>
<accession>A0AAW1TN57</accession>
<evidence type="ECO:0000256" key="2">
    <source>
        <dbReference type="ARBA" id="ARBA00004430"/>
    </source>
</evidence>
<keyword evidence="8" id="KW-0966">Cell projection</keyword>
<comment type="subcellular location">
    <subcellularLocation>
        <location evidence="1">Cell projection</location>
        <location evidence="1">Cilium</location>
        <location evidence="1">Flagellum</location>
    </subcellularLocation>
    <subcellularLocation>
        <location evidence="2">Cytoplasm</location>
        <location evidence="2">Cytoskeleton</location>
        <location evidence="2">Cilium axoneme</location>
    </subcellularLocation>
</comment>
<protein>
    <submittedName>
        <fullName evidence="10">Uncharacterized protein</fullName>
    </submittedName>
</protein>
<keyword evidence="3" id="KW-0963">Cytoplasm</keyword>
<dbReference type="SUPFAM" id="SSF82185">
    <property type="entry name" value="Histone H3 K4-specific methyltransferase SET7/9 N-terminal domain"/>
    <property type="match status" value="2"/>
</dbReference>
<reference evidence="10 11" key="1">
    <citation type="submission" date="2023-03" db="EMBL/GenBank/DDBJ databases">
        <title>Genome insight into feeding habits of ladybird beetles.</title>
        <authorList>
            <person name="Li H.-S."/>
            <person name="Huang Y.-H."/>
            <person name="Pang H."/>
        </authorList>
    </citation>
    <scope>NUCLEOTIDE SEQUENCE [LARGE SCALE GENOMIC DNA]</scope>
    <source>
        <strain evidence="10">SYSU_2023b</strain>
        <tissue evidence="10">Whole body</tissue>
    </source>
</reference>
<organism evidence="10 11">
    <name type="scientific">Henosepilachna vigintioctopunctata</name>
    <dbReference type="NCBI Taxonomy" id="420089"/>
    <lineage>
        <taxon>Eukaryota</taxon>
        <taxon>Metazoa</taxon>
        <taxon>Ecdysozoa</taxon>
        <taxon>Arthropoda</taxon>
        <taxon>Hexapoda</taxon>
        <taxon>Insecta</taxon>
        <taxon>Pterygota</taxon>
        <taxon>Neoptera</taxon>
        <taxon>Endopterygota</taxon>
        <taxon>Coleoptera</taxon>
        <taxon>Polyphaga</taxon>
        <taxon>Cucujiformia</taxon>
        <taxon>Coccinelloidea</taxon>
        <taxon>Coccinellidae</taxon>
        <taxon>Epilachninae</taxon>
        <taxon>Epilachnini</taxon>
        <taxon>Henosepilachna</taxon>
    </lineage>
</organism>
<evidence type="ECO:0000256" key="3">
    <source>
        <dbReference type="ARBA" id="ARBA00022490"/>
    </source>
</evidence>